<feature type="region of interest" description="Disordered" evidence="1">
    <location>
        <begin position="129"/>
        <end position="176"/>
    </location>
</feature>
<evidence type="ECO:0000313" key="2">
    <source>
        <dbReference type="EMBL" id="PHJ22314.1"/>
    </source>
</evidence>
<feature type="region of interest" description="Disordered" evidence="1">
    <location>
        <begin position="435"/>
        <end position="457"/>
    </location>
</feature>
<evidence type="ECO:0000256" key="1">
    <source>
        <dbReference type="SAM" id="MobiDB-lite"/>
    </source>
</evidence>
<dbReference type="OrthoDB" id="331186at2759"/>
<keyword evidence="3" id="KW-1185">Reference proteome</keyword>
<protein>
    <recommendedName>
        <fullName evidence="4">J domain-containing protein</fullName>
    </recommendedName>
</protein>
<dbReference type="RefSeq" id="XP_067923991.1">
    <property type="nucleotide sequence ID" value="XM_068064028.1"/>
</dbReference>
<organism evidence="2 3">
    <name type="scientific">Cystoisospora suis</name>
    <dbReference type="NCBI Taxonomy" id="483139"/>
    <lineage>
        <taxon>Eukaryota</taxon>
        <taxon>Sar</taxon>
        <taxon>Alveolata</taxon>
        <taxon>Apicomplexa</taxon>
        <taxon>Conoidasida</taxon>
        <taxon>Coccidia</taxon>
        <taxon>Eucoccidiorida</taxon>
        <taxon>Eimeriorina</taxon>
        <taxon>Sarcocystidae</taxon>
        <taxon>Cystoisospora</taxon>
    </lineage>
</organism>
<dbReference type="AlphaFoldDB" id="A0A2C6L3K0"/>
<accession>A0A2C6L3K0</accession>
<dbReference type="EMBL" id="MIGC01001733">
    <property type="protein sequence ID" value="PHJ22314.1"/>
    <property type="molecule type" value="Genomic_DNA"/>
</dbReference>
<evidence type="ECO:0000313" key="3">
    <source>
        <dbReference type="Proteomes" id="UP000221165"/>
    </source>
</evidence>
<dbReference type="VEuPathDB" id="ToxoDB:CSUI_003833"/>
<comment type="caution">
    <text evidence="2">The sequence shown here is derived from an EMBL/GenBank/DDBJ whole genome shotgun (WGS) entry which is preliminary data.</text>
</comment>
<sequence length="973" mass="107167">MLSPSLPSPRCSVVSRETVEASGASLASSLESLPPPTLACLRVLESLSRSDRRKSSPATEQECQGETGGDLLSFCAIHQLLQDANALDTPAKYAHMFHALCVAADRRLEAVSSALREERHASACLTQAKKRRRLHRDASTDDLDEEGRNLTSEARREELSFPDDHGKGHPSMSSEDDTILEKVECLDEDQENLSPNESSRRQKSCHTSGGDQIGADSTKEQQEKCHSSSTTEAGKQQLRTDPPHREVVIDHVTGFLLGSLEGLNPPPALGADEFLERLSHVLCRVLYMHQPTESRDLVSCDIERGSMETEKNIGPVSDGEHHRKNSLLAAEAAAFFTSAEACRNRWRRHIVQRFTTVEQLLLSQGRNPEGPRPKTPEGVEKRRRNTTSDPERCKRALRIVRHWASFVLELEMRRRKLIERVMKTSEEAQGLTHMLLGEPSSPQGGGIEEKGRDGQTKKKALVVIAGMEESTGEEDAEARGPGVSSTLEDRLLECRIKATQQLLRLPSLPPFLFPRPAVVADACARFERCLSRWQEDRTRRKLAEENAMKKTQAAATIVSYVNERMQEQEKASVAVSAALPGSAAAMTALLRQRSVCHPFYLLGLNPQTATVQAVETVRKKWRVFLHPDKFHSIPHLLHKATEAFKVFQLAIDEALQTLSQRRIDSGWSPPPPPPDPSSTTSSASAAPSACQASSPASSRVPSSQGSPLNTPDPALSIPLPTRHFSPDFSVEIAPRRKSLGVFFVYVPSARDSAFTEITEIRVYVHRPVQGGPPGALIPSPEALSSVLTKTVLLTSSMNPGEDEHAAAEEKIQIVDAVQPLELGEERTYWVGVQVQGKKKDYSLIRWKPICLRLALPPTVNMQDAVTGVAGSPPSASEKDEYSNVASELRALVAFLSSFSEAPFLDAGIRAKVVQSSACLKRLLIYFSKRRARKDGGEGGRSEILAEYSYSTRDARQLLQSCIEKAKIWADRSP</sequence>
<gene>
    <name evidence="2" type="ORF">CSUI_003833</name>
</gene>
<feature type="compositionally biased region" description="Polar residues" evidence="1">
    <location>
        <begin position="227"/>
        <end position="239"/>
    </location>
</feature>
<name>A0A2C6L3K0_9APIC</name>
<reference evidence="2 3" key="1">
    <citation type="journal article" date="2017" name="Int. J. Parasitol.">
        <title>The genome of the protozoan parasite Cystoisospora suis and a reverse vaccinology approach to identify vaccine candidates.</title>
        <authorList>
            <person name="Palmieri N."/>
            <person name="Shrestha A."/>
            <person name="Ruttkowski B."/>
            <person name="Beck T."/>
            <person name="Vogl C."/>
            <person name="Tomley F."/>
            <person name="Blake D.P."/>
            <person name="Joachim A."/>
        </authorList>
    </citation>
    <scope>NUCLEOTIDE SEQUENCE [LARGE SCALE GENOMIC DNA]</scope>
    <source>
        <strain evidence="2 3">Wien I</strain>
    </source>
</reference>
<dbReference type="Proteomes" id="UP000221165">
    <property type="component" value="Unassembled WGS sequence"/>
</dbReference>
<feature type="compositionally biased region" description="Basic and acidic residues" evidence="1">
    <location>
        <begin position="447"/>
        <end position="456"/>
    </location>
</feature>
<feature type="region of interest" description="Disordered" evidence="1">
    <location>
        <begin position="362"/>
        <end position="390"/>
    </location>
</feature>
<feature type="compositionally biased region" description="Basic and acidic residues" evidence="1">
    <location>
        <begin position="369"/>
        <end position="380"/>
    </location>
</feature>
<evidence type="ECO:0008006" key="4">
    <source>
        <dbReference type="Google" id="ProtNLM"/>
    </source>
</evidence>
<feature type="region of interest" description="Disordered" evidence="1">
    <location>
        <begin position="662"/>
        <end position="717"/>
    </location>
</feature>
<dbReference type="GeneID" id="94427239"/>
<feature type="region of interest" description="Disordered" evidence="1">
    <location>
        <begin position="189"/>
        <end position="244"/>
    </location>
</feature>
<feature type="compositionally biased region" description="Basic and acidic residues" evidence="1">
    <location>
        <begin position="153"/>
        <end position="167"/>
    </location>
</feature>
<feature type="compositionally biased region" description="Basic and acidic residues" evidence="1">
    <location>
        <begin position="217"/>
        <end position="226"/>
    </location>
</feature>
<proteinExistence type="predicted"/>
<feature type="compositionally biased region" description="Low complexity" evidence="1">
    <location>
        <begin position="677"/>
        <end position="707"/>
    </location>
</feature>